<evidence type="ECO:0000313" key="8">
    <source>
        <dbReference type="EMBL" id="BAT71432.1"/>
    </source>
</evidence>
<dbReference type="GO" id="GO:0071978">
    <property type="term" value="P:bacterial-type flagellum-dependent swarming motility"/>
    <property type="evidence" value="ECO:0007669"/>
    <property type="project" value="TreeGrafter"/>
</dbReference>
<dbReference type="PIRSF" id="PIRSF002889">
    <property type="entry name" value="Rod_FlgB"/>
    <property type="match status" value="1"/>
</dbReference>
<keyword evidence="8" id="KW-0966">Cell projection</keyword>
<keyword evidence="9" id="KW-1185">Reference proteome</keyword>
<dbReference type="STRING" id="1298851.TST_0626"/>
<dbReference type="NCBIfam" id="TIGR01396">
    <property type="entry name" value="FlgB"/>
    <property type="match status" value="1"/>
</dbReference>
<sequence>MIEIIFDRAALNITSKAMELLRKRHEFIASNIANADTPGYKAKRFSFEKQLQDAVYRTGLHLEVTHPLHISDIPVSLEEVKGDIFEERVPLRNDLNSVDIDKEMALLAQNQLKYDALAQAYYLQVAKLKYAITGR</sequence>
<keyword evidence="8" id="KW-0969">Cilium</keyword>
<protein>
    <recommendedName>
        <fullName evidence="3 6">Flagellar basal body rod protein FlgB</fullName>
    </recommendedName>
</protein>
<dbReference type="PATRIC" id="fig|1298851.3.peg.652"/>
<dbReference type="InterPro" id="IPR001444">
    <property type="entry name" value="Flag_bb_rod_N"/>
</dbReference>
<dbReference type="InterPro" id="IPR006300">
    <property type="entry name" value="FlgB"/>
</dbReference>
<comment type="function">
    <text evidence="5 6">Structural component of flagellum, the bacterial motility apparatus. Part of the rod structure of flagellar basal body.</text>
</comment>
<gene>
    <name evidence="8" type="primary">flgB</name>
    <name evidence="8" type="ORF">TST_0626</name>
</gene>
<dbReference type="GO" id="GO:0030694">
    <property type="term" value="C:bacterial-type flagellum basal body, rod"/>
    <property type="evidence" value="ECO:0007669"/>
    <property type="project" value="InterPro"/>
</dbReference>
<name>A0A0S3QSX2_THET7</name>
<keyword evidence="4 6" id="KW-0975">Bacterial flagellum</keyword>
<proteinExistence type="inferred from homology"/>
<comment type="subcellular location">
    <subcellularLocation>
        <location evidence="1 6">Bacterial flagellum basal body</location>
    </subcellularLocation>
</comment>
<dbReference type="AlphaFoldDB" id="A0A0S3QSX2"/>
<reference evidence="9" key="1">
    <citation type="journal article" date="2018" name="Science">
        <title>A primordial and reversible TCA cycle in a facultatively chemolithoautotrophic thermophile.</title>
        <authorList>
            <person name="Nunoura T."/>
            <person name="Chikaraishi Y."/>
            <person name="Izaki R."/>
            <person name="Suwa T."/>
            <person name="Sato T."/>
            <person name="Harada T."/>
            <person name="Mori K."/>
            <person name="Kato Y."/>
            <person name="Miyazaki M."/>
            <person name="Shimamura S."/>
            <person name="Yanagawa K."/>
            <person name="Shuto A."/>
            <person name="Ohkouchi N."/>
            <person name="Fujita N."/>
            <person name="Takaki Y."/>
            <person name="Atomi H."/>
            <person name="Takai K."/>
        </authorList>
    </citation>
    <scope>NUCLEOTIDE SEQUENCE [LARGE SCALE GENOMIC DNA]</scope>
    <source>
        <strain evidence="9">DSM 17441 / JCM 13301 / NBRC 103674 / ABI70S6</strain>
    </source>
</reference>
<dbReference type="EMBL" id="AP013035">
    <property type="protein sequence ID" value="BAT71432.1"/>
    <property type="molecule type" value="Genomic_DNA"/>
</dbReference>
<evidence type="ECO:0000259" key="7">
    <source>
        <dbReference type="Pfam" id="PF00460"/>
    </source>
</evidence>
<evidence type="ECO:0000256" key="6">
    <source>
        <dbReference type="PIRNR" id="PIRNR002889"/>
    </source>
</evidence>
<dbReference type="PANTHER" id="PTHR30435:SF12">
    <property type="entry name" value="FLAGELLAR BASAL BODY ROD PROTEIN FLGB"/>
    <property type="match status" value="1"/>
</dbReference>
<dbReference type="PANTHER" id="PTHR30435">
    <property type="entry name" value="FLAGELLAR PROTEIN"/>
    <property type="match status" value="1"/>
</dbReference>
<dbReference type="Pfam" id="PF00460">
    <property type="entry name" value="Flg_bb_rod"/>
    <property type="match status" value="1"/>
</dbReference>
<comment type="subunit">
    <text evidence="6">The basal body constitutes a major portion of the flagellar organelle and consists of a number of rings mounted on a central rod.</text>
</comment>
<evidence type="ECO:0000256" key="2">
    <source>
        <dbReference type="ARBA" id="ARBA00009677"/>
    </source>
</evidence>
<evidence type="ECO:0000256" key="3">
    <source>
        <dbReference type="ARBA" id="ARBA00014376"/>
    </source>
</evidence>
<dbReference type="Proteomes" id="UP000063234">
    <property type="component" value="Chromosome"/>
</dbReference>
<evidence type="ECO:0000313" key="9">
    <source>
        <dbReference type="Proteomes" id="UP000063234"/>
    </source>
</evidence>
<accession>A0A0S3QSX2</accession>
<dbReference type="RefSeq" id="WP_068549409.1">
    <property type="nucleotide sequence ID" value="NZ_AP013035.1"/>
</dbReference>
<organism evidence="8 9">
    <name type="scientific">Thermosulfidibacter takaii (strain DSM 17441 / JCM 13301 / NBRC 103674 / ABI70S6)</name>
    <dbReference type="NCBI Taxonomy" id="1298851"/>
    <lineage>
        <taxon>Bacteria</taxon>
        <taxon>Pseudomonadati</taxon>
        <taxon>Thermosulfidibacterota</taxon>
        <taxon>Thermosulfidibacteria</taxon>
        <taxon>Thermosulfidibacterales</taxon>
        <taxon>Thermosulfidibacteraceae</taxon>
    </lineage>
</organism>
<comment type="similarity">
    <text evidence="2 6">Belongs to the flagella basal body rod proteins family.</text>
</comment>
<dbReference type="KEGG" id="ttk:TST_0626"/>
<evidence type="ECO:0000256" key="4">
    <source>
        <dbReference type="ARBA" id="ARBA00023143"/>
    </source>
</evidence>
<evidence type="ECO:0000256" key="1">
    <source>
        <dbReference type="ARBA" id="ARBA00004117"/>
    </source>
</evidence>
<keyword evidence="8" id="KW-0282">Flagellum</keyword>
<feature type="domain" description="Flagellar basal body rod protein N-terminal" evidence="7">
    <location>
        <begin position="11"/>
        <end position="41"/>
    </location>
</feature>
<dbReference type="OrthoDB" id="9792068at2"/>
<evidence type="ECO:0000256" key="5">
    <source>
        <dbReference type="ARBA" id="ARBA00024934"/>
    </source>
</evidence>